<dbReference type="InterPro" id="IPR036412">
    <property type="entry name" value="HAD-like_sf"/>
</dbReference>
<dbReference type="Pfam" id="PF00702">
    <property type="entry name" value="Hydrolase"/>
    <property type="match status" value="1"/>
</dbReference>
<dbReference type="GO" id="GO:0019509">
    <property type="term" value="P:L-methionine salvage from methylthioadenosine"/>
    <property type="evidence" value="ECO:0007669"/>
    <property type="project" value="InterPro"/>
</dbReference>
<dbReference type="CDD" id="cd01629">
    <property type="entry name" value="HAD_EP"/>
    <property type="match status" value="1"/>
</dbReference>
<dbReference type="GO" id="GO:0000287">
    <property type="term" value="F:magnesium ion binding"/>
    <property type="evidence" value="ECO:0007669"/>
    <property type="project" value="InterPro"/>
</dbReference>
<dbReference type="Gene3D" id="1.10.720.60">
    <property type="match status" value="1"/>
</dbReference>
<dbReference type="OrthoDB" id="9797416at2"/>
<keyword evidence="6" id="KW-1185">Reference proteome</keyword>
<dbReference type="SFLD" id="SFLDG01129">
    <property type="entry name" value="C1.5:_HAD__Beta-PGM__Phosphata"/>
    <property type="match status" value="1"/>
</dbReference>
<name>A0A2M9ZP63_9LEPT</name>
<proteinExistence type="predicted"/>
<evidence type="ECO:0000313" key="4">
    <source>
        <dbReference type="EMBL" id="PJZ69706.1"/>
    </source>
</evidence>
<organism evidence="5 7">
    <name type="scientific">Leptospira perolatii</name>
    <dbReference type="NCBI Taxonomy" id="2023191"/>
    <lineage>
        <taxon>Bacteria</taxon>
        <taxon>Pseudomonadati</taxon>
        <taxon>Spirochaetota</taxon>
        <taxon>Spirochaetia</taxon>
        <taxon>Leptospirales</taxon>
        <taxon>Leptospiraceae</taxon>
        <taxon>Leptospira</taxon>
    </lineage>
</organism>
<evidence type="ECO:0000313" key="7">
    <source>
        <dbReference type="Proteomes" id="UP000231990"/>
    </source>
</evidence>
<dbReference type="Proteomes" id="UP000231990">
    <property type="component" value="Unassembled WGS sequence"/>
</dbReference>
<comment type="caution">
    <text evidence="5">The sequence shown here is derived from an EMBL/GenBank/DDBJ whole genome shotgun (WGS) entry which is preliminary data.</text>
</comment>
<dbReference type="InterPro" id="IPR006439">
    <property type="entry name" value="HAD-SF_hydro_IA"/>
</dbReference>
<dbReference type="RefSeq" id="WP_100713989.1">
    <property type="nucleotide sequence ID" value="NZ_NPDY01000008.1"/>
</dbReference>
<dbReference type="EMBL" id="NPDZ01000004">
    <property type="protein sequence ID" value="PJZ73713.1"/>
    <property type="molecule type" value="Genomic_DNA"/>
</dbReference>
<evidence type="ECO:0000256" key="2">
    <source>
        <dbReference type="ARBA" id="ARBA00022801"/>
    </source>
</evidence>
<dbReference type="NCBIfam" id="TIGR01549">
    <property type="entry name" value="HAD-SF-IA-v1"/>
    <property type="match status" value="1"/>
</dbReference>
<dbReference type="AlphaFoldDB" id="A0A2M9ZP63"/>
<dbReference type="InterPro" id="IPR023214">
    <property type="entry name" value="HAD_sf"/>
</dbReference>
<gene>
    <name evidence="5" type="primary">mtnC</name>
    <name evidence="4" type="ORF">CH360_10385</name>
    <name evidence="5" type="ORF">CH373_09240</name>
</gene>
<dbReference type="Gene3D" id="3.40.50.1000">
    <property type="entry name" value="HAD superfamily/HAD-like"/>
    <property type="match status" value="1"/>
</dbReference>
<dbReference type="GO" id="GO:0043874">
    <property type="term" value="F:acireductone synthase activity"/>
    <property type="evidence" value="ECO:0007669"/>
    <property type="project" value="InterPro"/>
</dbReference>
<accession>A0A2M9ZP63</accession>
<evidence type="ECO:0000256" key="1">
    <source>
        <dbReference type="ARBA" id="ARBA00022605"/>
    </source>
</evidence>
<dbReference type="SFLD" id="SFLDG01133">
    <property type="entry name" value="C1.5.4:_Enolase-phosphatase_Li"/>
    <property type="match status" value="1"/>
</dbReference>
<keyword evidence="2" id="KW-0378">Hydrolase</keyword>
<evidence type="ECO:0000313" key="5">
    <source>
        <dbReference type="EMBL" id="PJZ73713.1"/>
    </source>
</evidence>
<dbReference type="SFLD" id="SFLDS00003">
    <property type="entry name" value="Haloacid_Dehalogenase"/>
    <property type="match status" value="1"/>
</dbReference>
<evidence type="ECO:0000256" key="3">
    <source>
        <dbReference type="ARBA" id="ARBA00023167"/>
    </source>
</evidence>
<reference evidence="6 7" key="1">
    <citation type="submission" date="2017-07" db="EMBL/GenBank/DDBJ databases">
        <title>Leptospira spp. isolated from tropical soils.</title>
        <authorList>
            <person name="Thibeaux R."/>
            <person name="Iraola G."/>
            <person name="Ferres I."/>
            <person name="Bierque E."/>
            <person name="Girault D."/>
            <person name="Soupe-Gilbert M.-E."/>
            <person name="Picardeau M."/>
            <person name="Goarant C."/>
        </authorList>
    </citation>
    <scope>NUCLEOTIDE SEQUENCE [LARGE SCALE GENOMIC DNA]</scope>
    <source>
        <strain evidence="5 7">FH1-B-B1</strain>
        <strain evidence="4 6">FH1-B-C1</strain>
    </source>
</reference>
<evidence type="ECO:0000313" key="6">
    <source>
        <dbReference type="Proteomes" id="UP000231962"/>
    </source>
</evidence>
<dbReference type="PANTHER" id="PTHR20371">
    <property type="entry name" value="ENOLASE-PHOSPHATASE E1"/>
    <property type="match status" value="1"/>
</dbReference>
<dbReference type="InterPro" id="IPR023943">
    <property type="entry name" value="Enolase-ppase_E1"/>
</dbReference>
<dbReference type="Proteomes" id="UP000231962">
    <property type="component" value="Unassembled WGS sequence"/>
</dbReference>
<dbReference type="PANTHER" id="PTHR20371:SF1">
    <property type="entry name" value="ENOLASE-PHOSPHATASE E1"/>
    <property type="match status" value="1"/>
</dbReference>
<dbReference type="SUPFAM" id="SSF56784">
    <property type="entry name" value="HAD-like"/>
    <property type="match status" value="1"/>
</dbReference>
<protein>
    <submittedName>
        <fullName evidence="5">Acireductone synthase</fullName>
    </submittedName>
</protein>
<keyword evidence="3" id="KW-0486">Methionine biosynthesis</keyword>
<keyword evidence="1" id="KW-0028">Amino-acid biosynthesis</keyword>
<dbReference type="EMBL" id="NPDY01000008">
    <property type="protein sequence ID" value="PJZ69706.1"/>
    <property type="molecule type" value="Genomic_DNA"/>
</dbReference>
<sequence length="235" mass="26629">MDAKVFLFDIEGTTTPIEFVHKVLFPYSTKRFHSYFVSPGIEPELAEELIRASQNEPDYAKPVQNNPNSLADFCEFLVTKDRKLGALKEVQGRIWKSGYESGELKSTIFSDVPHFLEVLKKNGKRLAVYSSGSTEAQVLIYKYCEAGDLTKYFERYFDTSVGGKRESESYLKIAEQMLVSPGEIAFFTDIKEEADAAQKAGILPYILDRPGNKPQPEHTYPILKTFDNLVAENFP</sequence>
<dbReference type="NCBIfam" id="TIGR01691">
    <property type="entry name" value="enolase-ppase"/>
    <property type="match status" value="1"/>
</dbReference>